<dbReference type="Proteomes" id="UP000694843">
    <property type="component" value="Unplaced"/>
</dbReference>
<keyword evidence="3" id="KW-0333">Golgi apparatus</keyword>
<evidence type="ECO:0000256" key="3">
    <source>
        <dbReference type="RuleBase" id="RU363129"/>
    </source>
</evidence>
<name>A0A8B7PDI9_HYAAZ</name>
<evidence type="ECO:0000256" key="1">
    <source>
        <dbReference type="ARBA" id="ARBA00022676"/>
    </source>
</evidence>
<dbReference type="RefSeq" id="XP_018024070.1">
    <property type="nucleotide sequence ID" value="XM_018168581.1"/>
</dbReference>
<keyword evidence="3" id="KW-0325">Glycoprotein</keyword>
<evidence type="ECO:0000256" key="2">
    <source>
        <dbReference type="ARBA" id="ARBA00022679"/>
    </source>
</evidence>
<dbReference type="GO" id="GO:0032580">
    <property type="term" value="C:Golgi cisterna membrane"/>
    <property type="evidence" value="ECO:0007669"/>
    <property type="project" value="UniProtKB-SubCell"/>
</dbReference>
<dbReference type="OrthoDB" id="10010525at2759"/>
<dbReference type="GeneID" id="108679851"/>
<dbReference type="Pfam" id="PF01531">
    <property type="entry name" value="Glyco_transf_11"/>
    <property type="match status" value="1"/>
</dbReference>
<protein>
    <recommendedName>
        <fullName evidence="3">L-Fucosyltransferase</fullName>
        <ecNumber evidence="3">2.4.1.-</ecNumber>
    </recommendedName>
</protein>
<dbReference type="GO" id="GO:0005975">
    <property type="term" value="P:carbohydrate metabolic process"/>
    <property type="evidence" value="ECO:0007669"/>
    <property type="project" value="InterPro"/>
</dbReference>
<gene>
    <name evidence="5" type="primary">LOC108679851</name>
</gene>
<dbReference type="OMA" id="WTAYPDM"/>
<organism evidence="4 5">
    <name type="scientific">Hyalella azteca</name>
    <name type="common">Amphipod</name>
    <dbReference type="NCBI Taxonomy" id="294128"/>
    <lineage>
        <taxon>Eukaryota</taxon>
        <taxon>Metazoa</taxon>
        <taxon>Ecdysozoa</taxon>
        <taxon>Arthropoda</taxon>
        <taxon>Crustacea</taxon>
        <taxon>Multicrustacea</taxon>
        <taxon>Malacostraca</taxon>
        <taxon>Eumalacostraca</taxon>
        <taxon>Peracarida</taxon>
        <taxon>Amphipoda</taxon>
        <taxon>Senticaudata</taxon>
        <taxon>Talitrida</taxon>
        <taxon>Talitroidea</taxon>
        <taxon>Hyalellidae</taxon>
        <taxon>Hyalella</taxon>
    </lineage>
</organism>
<dbReference type="AlphaFoldDB" id="A0A8B7PDI9"/>
<keyword evidence="1 3" id="KW-0328">Glycosyltransferase</keyword>
<comment type="similarity">
    <text evidence="3">Belongs to the glycosyltransferase 11 family.</text>
</comment>
<comment type="pathway">
    <text evidence="3">Protein modification; protein glycosylation.</text>
</comment>
<dbReference type="InterPro" id="IPR002516">
    <property type="entry name" value="Glyco_trans_11"/>
</dbReference>
<dbReference type="GO" id="GO:0008107">
    <property type="term" value="F:galactoside 2-alpha-L-fucosyltransferase activity"/>
    <property type="evidence" value="ECO:0007669"/>
    <property type="project" value="InterPro"/>
</dbReference>
<proteinExistence type="inferred from homology"/>
<dbReference type="PANTHER" id="PTHR11927">
    <property type="entry name" value="GALACTOSIDE 2-L-FUCOSYLTRANSFERASE"/>
    <property type="match status" value="1"/>
</dbReference>
<accession>A0A8B7PDI9</accession>
<dbReference type="UniPathway" id="UPA00378"/>
<keyword evidence="4" id="KW-1185">Reference proteome</keyword>
<reference evidence="5" key="1">
    <citation type="submission" date="2025-08" db="UniProtKB">
        <authorList>
            <consortium name="RefSeq"/>
        </authorList>
    </citation>
    <scope>IDENTIFICATION</scope>
</reference>
<keyword evidence="2 3" id="KW-0808">Transferase</keyword>
<dbReference type="KEGG" id="hazt:108679851"/>
<keyword evidence="3" id="KW-0735">Signal-anchor</keyword>
<evidence type="ECO:0000313" key="4">
    <source>
        <dbReference type="Proteomes" id="UP000694843"/>
    </source>
</evidence>
<sequence length="128" mass="14727">MSKLFSVEDLDKSYEGYLRRAFTFFTERFDNVIFVVTSDDVVATTKMTKKLTFPNTFVSQGSAAEDMHLLTLCNHTIITFGSYGFWAGFLGPGWTAYPDMNYTGALYIQSRHFYEAAYLDDFVPILYR</sequence>
<dbReference type="PANTHER" id="PTHR11927:SF9">
    <property type="entry name" value="L-FUCOSYLTRANSFERASE"/>
    <property type="match status" value="1"/>
</dbReference>
<keyword evidence="3" id="KW-0812">Transmembrane</keyword>
<dbReference type="EC" id="2.4.1.-" evidence="3"/>
<evidence type="ECO:0000313" key="5">
    <source>
        <dbReference type="RefSeq" id="XP_018024070.1"/>
    </source>
</evidence>
<comment type="subcellular location">
    <subcellularLocation>
        <location evidence="3">Golgi apparatus</location>
        <location evidence="3">Golgi stack membrane</location>
        <topology evidence="3">Single-pass type II membrane protein</topology>
    </subcellularLocation>
</comment>